<evidence type="ECO:0000256" key="3">
    <source>
        <dbReference type="ARBA" id="ARBA00022840"/>
    </source>
</evidence>
<dbReference type="FunFam" id="3.90.640.10:FF:000003">
    <property type="entry name" value="Molecular chaperone DnaK"/>
    <property type="match status" value="1"/>
</dbReference>
<evidence type="ECO:0000256" key="4">
    <source>
        <dbReference type="RuleBase" id="RU003322"/>
    </source>
</evidence>
<keyword evidence="2 4" id="KW-0547">Nucleotide-binding</keyword>
<dbReference type="CDD" id="cd24028">
    <property type="entry name" value="ASKHA_NBD_HSP70_HSPA1-like"/>
    <property type="match status" value="1"/>
</dbReference>
<comment type="caution">
    <text evidence="5">The sequence shown here is derived from an EMBL/GenBank/DDBJ whole genome shotgun (WGS) entry which is preliminary data.</text>
</comment>
<dbReference type="EMBL" id="JALNTZ010000012">
    <property type="protein sequence ID" value="KAJ3639179.1"/>
    <property type="molecule type" value="Genomic_DNA"/>
</dbReference>
<name>A0AA38HQ43_9CUCU</name>
<dbReference type="Pfam" id="PF00012">
    <property type="entry name" value="HSP70"/>
    <property type="match status" value="1"/>
</dbReference>
<dbReference type="SUPFAM" id="SSF53067">
    <property type="entry name" value="Actin-like ATPase domain"/>
    <property type="match status" value="2"/>
</dbReference>
<comment type="similarity">
    <text evidence="1 4">Belongs to the heat shock protein 70 family.</text>
</comment>
<dbReference type="SUPFAM" id="SSF100920">
    <property type="entry name" value="Heat shock protein 70kD (HSP70), peptide-binding domain"/>
    <property type="match status" value="1"/>
</dbReference>
<dbReference type="GO" id="GO:0140662">
    <property type="term" value="F:ATP-dependent protein folding chaperone"/>
    <property type="evidence" value="ECO:0007669"/>
    <property type="project" value="InterPro"/>
</dbReference>
<proteinExistence type="inferred from homology"/>
<gene>
    <name evidence="5" type="ORF">Zmor_004049</name>
</gene>
<reference evidence="5" key="1">
    <citation type="journal article" date="2023" name="G3 (Bethesda)">
        <title>Whole genome assemblies of Zophobas morio and Tenebrio molitor.</title>
        <authorList>
            <person name="Kaur S."/>
            <person name="Stinson S.A."/>
            <person name="diCenzo G.C."/>
        </authorList>
    </citation>
    <scope>NUCLEOTIDE SEQUENCE</scope>
    <source>
        <strain evidence="5">QUZm001</strain>
    </source>
</reference>
<evidence type="ECO:0000256" key="1">
    <source>
        <dbReference type="ARBA" id="ARBA00007381"/>
    </source>
</evidence>
<keyword evidence="6" id="KW-1185">Reference proteome</keyword>
<dbReference type="Gene3D" id="2.60.34.10">
    <property type="entry name" value="Substrate Binding Domain Of DNAk, Chain A, domain 1"/>
    <property type="match status" value="1"/>
</dbReference>
<dbReference type="PROSITE" id="PS00297">
    <property type="entry name" value="HSP70_1"/>
    <property type="match status" value="1"/>
</dbReference>
<dbReference type="InterPro" id="IPR013126">
    <property type="entry name" value="Hsp_70_fam"/>
</dbReference>
<dbReference type="InterPro" id="IPR043129">
    <property type="entry name" value="ATPase_NBD"/>
</dbReference>
<dbReference type="FunFam" id="3.30.30.30:FF:000005">
    <property type="entry name" value="Heat shock protein ssb1"/>
    <property type="match status" value="1"/>
</dbReference>
<protein>
    <submittedName>
        <fullName evidence="5">Uncharacterized protein</fullName>
    </submittedName>
</protein>
<dbReference type="Gene3D" id="3.30.420.40">
    <property type="match status" value="2"/>
</dbReference>
<evidence type="ECO:0000313" key="6">
    <source>
        <dbReference type="Proteomes" id="UP001168821"/>
    </source>
</evidence>
<accession>A0AA38HQ43</accession>
<dbReference type="InterPro" id="IPR029047">
    <property type="entry name" value="HSP70_peptide-bd_sf"/>
</dbReference>
<dbReference type="InterPro" id="IPR018181">
    <property type="entry name" value="Heat_shock_70_CS"/>
</dbReference>
<dbReference type="AlphaFoldDB" id="A0AA38HQ43"/>
<organism evidence="5 6">
    <name type="scientific">Zophobas morio</name>
    <dbReference type="NCBI Taxonomy" id="2755281"/>
    <lineage>
        <taxon>Eukaryota</taxon>
        <taxon>Metazoa</taxon>
        <taxon>Ecdysozoa</taxon>
        <taxon>Arthropoda</taxon>
        <taxon>Hexapoda</taxon>
        <taxon>Insecta</taxon>
        <taxon>Pterygota</taxon>
        <taxon>Neoptera</taxon>
        <taxon>Endopterygota</taxon>
        <taxon>Coleoptera</taxon>
        <taxon>Polyphaga</taxon>
        <taxon>Cucujiformia</taxon>
        <taxon>Tenebrionidae</taxon>
        <taxon>Zophobas</taxon>
    </lineage>
</organism>
<dbReference type="PRINTS" id="PR00301">
    <property type="entry name" value="HEATSHOCK70"/>
</dbReference>
<keyword evidence="3 4" id="KW-0067">ATP-binding</keyword>
<evidence type="ECO:0000256" key="2">
    <source>
        <dbReference type="ARBA" id="ARBA00022741"/>
    </source>
</evidence>
<dbReference type="PANTHER" id="PTHR19375">
    <property type="entry name" value="HEAT SHOCK PROTEIN 70KDA"/>
    <property type="match status" value="1"/>
</dbReference>
<dbReference type="GO" id="GO:0005524">
    <property type="term" value="F:ATP binding"/>
    <property type="evidence" value="ECO:0007669"/>
    <property type="project" value="UniProtKB-KW"/>
</dbReference>
<dbReference type="Gene3D" id="3.90.640.10">
    <property type="entry name" value="Actin, Chain A, domain 4"/>
    <property type="match status" value="1"/>
</dbReference>
<dbReference type="PROSITE" id="PS01036">
    <property type="entry name" value="HSP70_3"/>
    <property type="match status" value="1"/>
</dbReference>
<sequence length="624" mass="71200">MDDLVIGIDLGTTNSCVSIYKNRVIKILENETGGRTTPSFIFFTPDGEIAIGEHGRKMSIHKPENGIYEMKRLVGRQFDDPQLQKSLKYFPFRVTASPSNFPLVSVKQKQVRMKKSPQELYTVLLKALKKYTEEKLKQTVNKAVITVPAYFNVTQREVTLEAAKDAGFTVLKLLNEPTAAALAYYFDNDIEETHRCLVFDLGGGTFDVAVLEKRFENIEVICVAGDTQLGGHDIDTCLLNYVYRILRTQYGYDPEADPDDKRILRNKCENAKKELSTIPKTLITFNGMVPNYNKITISLTREQFEEIADKLFEKTIAVLDKCLKMSKISKQSIHEVILCGGSTRIPKIQKLVSDYFEGKELNKFVNPDECVAEGAALQAAMLSTCQKQEIQEIRMIDVVPLSIGVQGTTFCHNMLFLIKRGTKLPTSASQTYINIETDETTFSFEIYEGERLDVRKNRHLGTISLTNVEKAPPLQKQVILTLFIDQNGILTAEATETFRNNTKTVKVNYTRGDRSDGDIQNSLLDAAENQKSDKEFIQFVQYKGYLIQYCIGVMFNLDEKMLTDRYAELYNFCKVTKKTAETLETCDEVRTKELIEECKRRCENIIRSYRFSDIPRDCDYVKWS</sequence>
<evidence type="ECO:0000313" key="5">
    <source>
        <dbReference type="EMBL" id="KAJ3639179.1"/>
    </source>
</evidence>
<dbReference type="Proteomes" id="UP001168821">
    <property type="component" value="Unassembled WGS sequence"/>
</dbReference>